<keyword evidence="1" id="KW-0472">Membrane</keyword>
<organism evidence="2 3">
    <name type="scientific">Saccharopolyspora rosea</name>
    <dbReference type="NCBI Taxonomy" id="524884"/>
    <lineage>
        <taxon>Bacteria</taxon>
        <taxon>Bacillati</taxon>
        <taxon>Actinomycetota</taxon>
        <taxon>Actinomycetes</taxon>
        <taxon>Pseudonocardiales</taxon>
        <taxon>Pseudonocardiaceae</taxon>
        <taxon>Saccharopolyspora</taxon>
    </lineage>
</organism>
<reference evidence="3" key="1">
    <citation type="journal article" date="2019" name="Int. J. Syst. Evol. Microbiol.">
        <title>The Global Catalogue of Microorganisms (GCM) 10K type strain sequencing project: providing services to taxonomists for standard genome sequencing and annotation.</title>
        <authorList>
            <consortium name="The Broad Institute Genomics Platform"/>
            <consortium name="The Broad Institute Genome Sequencing Center for Infectious Disease"/>
            <person name="Wu L."/>
            <person name="Ma J."/>
        </authorList>
    </citation>
    <scope>NUCLEOTIDE SEQUENCE [LARGE SCALE GENOMIC DNA]</scope>
    <source>
        <strain evidence="3">CCUG 56401</strain>
    </source>
</reference>
<keyword evidence="1" id="KW-0812">Transmembrane</keyword>
<accession>A0ABW3G050</accession>
<evidence type="ECO:0000313" key="3">
    <source>
        <dbReference type="Proteomes" id="UP001597018"/>
    </source>
</evidence>
<dbReference type="EMBL" id="JBHTIW010000056">
    <property type="protein sequence ID" value="MFD0924047.1"/>
    <property type="molecule type" value="Genomic_DNA"/>
</dbReference>
<comment type="caution">
    <text evidence="2">The sequence shown here is derived from an EMBL/GenBank/DDBJ whole genome shotgun (WGS) entry which is preliminary data.</text>
</comment>
<proteinExistence type="predicted"/>
<evidence type="ECO:0000313" key="2">
    <source>
        <dbReference type="EMBL" id="MFD0924047.1"/>
    </source>
</evidence>
<evidence type="ECO:0000256" key="1">
    <source>
        <dbReference type="SAM" id="Phobius"/>
    </source>
</evidence>
<keyword evidence="1" id="KW-1133">Transmembrane helix</keyword>
<feature type="transmembrane region" description="Helical" evidence="1">
    <location>
        <begin position="48"/>
        <end position="67"/>
    </location>
</feature>
<name>A0ABW3G050_9PSEU</name>
<dbReference type="RefSeq" id="WP_263250423.1">
    <property type="nucleotide sequence ID" value="NZ_BAABLT010000003.1"/>
</dbReference>
<dbReference type="Proteomes" id="UP001597018">
    <property type="component" value="Unassembled WGS sequence"/>
</dbReference>
<protein>
    <submittedName>
        <fullName evidence="2">Uncharacterized protein</fullName>
    </submittedName>
</protein>
<sequence>MVEPSNTVGGVSAFLRRHIRAVSRLAVFAALPAVLLLVLSLVSGLVRTTALGVFGVVALLRVLMVALDRLGEAAPTPRLSWEVAR</sequence>
<gene>
    <name evidence="2" type="ORF">ACFQ16_30250</name>
</gene>
<feature type="transmembrane region" description="Helical" evidence="1">
    <location>
        <begin position="21"/>
        <end position="42"/>
    </location>
</feature>
<keyword evidence="3" id="KW-1185">Reference proteome</keyword>